<protein>
    <submittedName>
        <fullName evidence="5">Uncharacterized protein</fullName>
    </submittedName>
</protein>
<dbReference type="InterPro" id="IPR036875">
    <property type="entry name" value="Znf_CCHC_sf"/>
</dbReference>
<keyword evidence="4" id="KW-1185">Reference proteome</keyword>
<dbReference type="PANTHER" id="PTHR46306">
    <property type="entry name" value="BTB/POZ DOMAIN-CONTAINING PROTEIN 9"/>
    <property type="match status" value="1"/>
</dbReference>
<dbReference type="GO" id="GO:0008344">
    <property type="term" value="P:adult locomotory behavior"/>
    <property type="evidence" value="ECO:0007669"/>
    <property type="project" value="TreeGrafter"/>
</dbReference>
<evidence type="ECO:0000259" key="2">
    <source>
        <dbReference type="PROSITE" id="PS50097"/>
    </source>
</evidence>
<dbReference type="InterPro" id="IPR011333">
    <property type="entry name" value="SKP1/BTB/POZ_sf"/>
</dbReference>
<evidence type="ECO:0000313" key="5">
    <source>
        <dbReference type="WBParaSite" id="jg26030"/>
    </source>
</evidence>
<dbReference type="Proteomes" id="UP000887574">
    <property type="component" value="Unplaced"/>
</dbReference>
<dbReference type="AlphaFoldDB" id="A0A915E491"/>
<keyword evidence="1" id="KW-0863">Zinc-finger</keyword>
<reference evidence="5" key="1">
    <citation type="submission" date="2022-11" db="UniProtKB">
        <authorList>
            <consortium name="WormBaseParasite"/>
        </authorList>
    </citation>
    <scope>IDENTIFICATION</scope>
</reference>
<dbReference type="WBParaSite" id="jg26030">
    <property type="protein sequence ID" value="jg26030"/>
    <property type="gene ID" value="jg26030"/>
</dbReference>
<accession>A0A915E491</accession>
<dbReference type="GO" id="GO:0019899">
    <property type="term" value="F:enzyme binding"/>
    <property type="evidence" value="ECO:0007669"/>
    <property type="project" value="UniProtKB-ARBA"/>
</dbReference>
<keyword evidence="1" id="KW-0479">Metal-binding</keyword>
<name>A0A915E491_9BILA</name>
<organism evidence="4 5">
    <name type="scientific">Ditylenchus dipsaci</name>
    <dbReference type="NCBI Taxonomy" id="166011"/>
    <lineage>
        <taxon>Eukaryota</taxon>
        <taxon>Metazoa</taxon>
        <taxon>Ecdysozoa</taxon>
        <taxon>Nematoda</taxon>
        <taxon>Chromadorea</taxon>
        <taxon>Rhabditida</taxon>
        <taxon>Tylenchina</taxon>
        <taxon>Tylenchomorpha</taxon>
        <taxon>Sphaerularioidea</taxon>
        <taxon>Anguinidae</taxon>
        <taxon>Anguininae</taxon>
        <taxon>Ditylenchus</taxon>
    </lineage>
</organism>
<dbReference type="GO" id="GO:0003676">
    <property type="term" value="F:nucleic acid binding"/>
    <property type="evidence" value="ECO:0007669"/>
    <property type="project" value="InterPro"/>
</dbReference>
<evidence type="ECO:0000259" key="3">
    <source>
        <dbReference type="PROSITE" id="PS50158"/>
    </source>
</evidence>
<feature type="domain" description="BTB" evidence="2">
    <location>
        <begin position="65"/>
        <end position="132"/>
    </location>
</feature>
<dbReference type="InterPro" id="IPR001878">
    <property type="entry name" value="Znf_CCHC"/>
</dbReference>
<dbReference type="GO" id="GO:0008270">
    <property type="term" value="F:zinc ion binding"/>
    <property type="evidence" value="ECO:0007669"/>
    <property type="project" value="UniProtKB-KW"/>
</dbReference>
<dbReference type="Pfam" id="PF00651">
    <property type="entry name" value="BTB"/>
    <property type="match status" value="1"/>
</dbReference>
<dbReference type="SUPFAM" id="SSF57756">
    <property type="entry name" value="Retrovirus zinc finger-like domains"/>
    <property type="match status" value="1"/>
</dbReference>
<dbReference type="SMART" id="SM00225">
    <property type="entry name" value="BTB"/>
    <property type="match status" value="1"/>
</dbReference>
<dbReference type="GO" id="GO:0050804">
    <property type="term" value="P:modulation of chemical synaptic transmission"/>
    <property type="evidence" value="ECO:0007669"/>
    <property type="project" value="TreeGrafter"/>
</dbReference>
<proteinExistence type="predicted"/>
<dbReference type="Gene3D" id="4.10.60.10">
    <property type="entry name" value="Zinc finger, CCHC-type"/>
    <property type="match status" value="1"/>
</dbReference>
<dbReference type="InterPro" id="IPR052407">
    <property type="entry name" value="BTB_POZ_domain_cont_9"/>
</dbReference>
<dbReference type="PROSITE" id="PS50158">
    <property type="entry name" value="ZF_CCHC"/>
    <property type="match status" value="1"/>
</dbReference>
<keyword evidence="1" id="KW-0862">Zinc</keyword>
<dbReference type="InterPro" id="IPR000210">
    <property type="entry name" value="BTB/POZ_dom"/>
</dbReference>
<evidence type="ECO:0000256" key="1">
    <source>
        <dbReference type="PROSITE-ProRule" id="PRU00047"/>
    </source>
</evidence>
<dbReference type="GO" id="GO:0048512">
    <property type="term" value="P:circadian behavior"/>
    <property type="evidence" value="ECO:0007669"/>
    <property type="project" value="TreeGrafter"/>
</dbReference>
<dbReference type="PANTHER" id="PTHR46306:SF1">
    <property type="entry name" value="BTB_POZ DOMAIN-CONTAINING PROTEIN 9"/>
    <property type="match status" value="1"/>
</dbReference>
<sequence>MPASAQYTFSEPIIRKPKQAGAPSSEWQLKLALTEIPASLSTKKICEREKLGNDLAHLLMDEETSDLVLVVEGFHFYVHKLILGARSSYFRAMFRSGMKESADKEITLTDVSLASFKRILVYIYTAEITFASDDLESIKALVGLANQYELTSLLSELSNHMTEILNLENFSFIYSVADLFSMIELNSACIDYLCKNEKAILTSKRLLACRQKFCTIPFFLVKTIYSEENLAPVLLSWIKLNPDQSAWFSLLASQLKLSLVEIDEFCKLSSHLESSDAVVYWFVEDEKDHKKWNPEARGQNKSANEMEPASAKNINPKQIEIVLNRRRLKGDEKPVEASSGVSCFRCSGSHMVKHCRLPKEDPKCFNCNRFGHMASGCATLLGCAMVKHWLNLSWLVISGLLRRNQHRRRR</sequence>
<dbReference type="SMART" id="SM00343">
    <property type="entry name" value="ZnF_C2HC"/>
    <property type="match status" value="2"/>
</dbReference>
<dbReference type="Gene3D" id="3.30.710.10">
    <property type="entry name" value="Potassium Channel Kv1.1, Chain A"/>
    <property type="match status" value="1"/>
</dbReference>
<dbReference type="PROSITE" id="PS50097">
    <property type="entry name" value="BTB"/>
    <property type="match status" value="1"/>
</dbReference>
<dbReference type="GO" id="GO:0005737">
    <property type="term" value="C:cytoplasm"/>
    <property type="evidence" value="ECO:0007669"/>
    <property type="project" value="TreeGrafter"/>
</dbReference>
<evidence type="ECO:0000313" key="4">
    <source>
        <dbReference type="Proteomes" id="UP000887574"/>
    </source>
</evidence>
<dbReference type="SUPFAM" id="SSF54695">
    <property type="entry name" value="POZ domain"/>
    <property type="match status" value="1"/>
</dbReference>
<feature type="domain" description="CCHC-type" evidence="3">
    <location>
        <begin position="363"/>
        <end position="377"/>
    </location>
</feature>